<accession>A0A7J7DTQ9</accession>
<dbReference type="GO" id="GO:0072583">
    <property type="term" value="P:clathrin-dependent endocytosis"/>
    <property type="evidence" value="ECO:0007669"/>
    <property type="project" value="InterPro"/>
</dbReference>
<keyword evidence="3" id="KW-0333">Golgi apparatus</keyword>
<name>A0A7J7DTQ9_TRIWF</name>
<dbReference type="GO" id="GO:0030136">
    <property type="term" value="C:clathrin-coated vesicle"/>
    <property type="evidence" value="ECO:0007669"/>
    <property type="project" value="UniProtKB-SubCell"/>
</dbReference>
<evidence type="ECO:0000256" key="4">
    <source>
        <dbReference type="ARBA" id="ARBA00023329"/>
    </source>
</evidence>
<evidence type="ECO:0000256" key="3">
    <source>
        <dbReference type="ARBA" id="ARBA00023034"/>
    </source>
</evidence>
<dbReference type="InterPro" id="IPR011417">
    <property type="entry name" value="ANTH_dom"/>
</dbReference>
<dbReference type="GO" id="GO:0005545">
    <property type="term" value="F:1-phosphatidylinositol binding"/>
    <property type="evidence" value="ECO:0007669"/>
    <property type="project" value="TreeGrafter"/>
</dbReference>
<dbReference type="InterPro" id="IPR013809">
    <property type="entry name" value="ENTH"/>
</dbReference>
<comment type="caution">
    <text evidence="6">The sequence shown here is derived from an EMBL/GenBank/DDBJ whole genome shotgun (WGS) entry which is preliminary data.</text>
</comment>
<dbReference type="PANTHER" id="PTHR22951">
    <property type="entry name" value="CLATHRIN ASSEMBLY PROTEIN"/>
    <property type="match status" value="1"/>
</dbReference>
<dbReference type="EMBL" id="JAAARO010000003">
    <property type="protein sequence ID" value="KAF5749755.1"/>
    <property type="molecule type" value="Genomic_DNA"/>
</dbReference>
<evidence type="ECO:0000256" key="2">
    <source>
        <dbReference type="ARBA" id="ARBA00004555"/>
    </source>
</evidence>
<protein>
    <submittedName>
        <fullName evidence="6">Putative clathrin assembly protein</fullName>
    </submittedName>
</protein>
<dbReference type="SUPFAM" id="SSF48464">
    <property type="entry name" value="ENTH/VHS domain"/>
    <property type="match status" value="1"/>
</dbReference>
<proteinExistence type="predicted"/>
<dbReference type="GO" id="GO:0005905">
    <property type="term" value="C:clathrin-coated pit"/>
    <property type="evidence" value="ECO:0007669"/>
    <property type="project" value="TreeGrafter"/>
</dbReference>
<sequence length="301" mass="33973">MGASQSKGKAAVISNSKKPALNLPIAGATTQSSFNPPNQKYLNILISYGHSSRATAAAAIDALRYRLQITRDCSITLQCLITVHHIIKHGSFLIQDQLSMYPSTGGRNLSNCRDHSSPLKRKLSSWVRWYALYLEHLLSTSRILGFFLCSTSSIVDKDRDEERVSSLTHPDLLKELDSLVSLLEEICKRPDFLHIDGNKLVDGVMGLVGEDYLSIINQVLFRVKEMSQRMSGLCFDESVDFVCVLKRMEVCKEKLFAVCTRKKDFIESLWVLISETKDGLMMKIKSKSCNFFNLFMPFLCQ</sequence>
<dbReference type="InterPro" id="IPR045192">
    <property type="entry name" value="AP180-like"/>
</dbReference>
<gene>
    <name evidence="6" type="ORF">HS088_TW03G00080</name>
</gene>
<evidence type="ECO:0000313" key="7">
    <source>
        <dbReference type="Proteomes" id="UP000593562"/>
    </source>
</evidence>
<dbReference type="InParanoid" id="A0A7J7DTQ9"/>
<organism evidence="6 7">
    <name type="scientific">Tripterygium wilfordii</name>
    <name type="common">Thunder God vine</name>
    <dbReference type="NCBI Taxonomy" id="458696"/>
    <lineage>
        <taxon>Eukaryota</taxon>
        <taxon>Viridiplantae</taxon>
        <taxon>Streptophyta</taxon>
        <taxon>Embryophyta</taxon>
        <taxon>Tracheophyta</taxon>
        <taxon>Spermatophyta</taxon>
        <taxon>Magnoliopsida</taxon>
        <taxon>eudicotyledons</taxon>
        <taxon>Gunneridae</taxon>
        <taxon>Pentapetalae</taxon>
        <taxon>rosids</taxon>
        <taxon>fabids</taxon>
        <taxon>Celastrales</taxon>
        <taxon>Celastraceae</taxon>
        <taxon>Tripterygium</taxon>
    </lineage>
</organism>
<reference evidence="6 7" key="1">
    <citation type="journal article" date="2020" name="Nat. Commun.">
        <title>Genome of Tripterygium wilfordii and identification of cytochrome P450 involved in triptolide biosynthesis.</title>
        <authorList>
            <person name="Tu L."/>
            <person name="Su P."/>
            <person name="Zhang Z."/>
            <person name="Gao L."/>
            <person name="Wang J."/>
            <person name="Hu T."/>
            <person name="Zhou J."/>
            <person name="Zhang Y."/>
            <person name="Zhao Y."/>
            <person name="Liu Y."/>
            <person name="Song Y."/>
            <person name="Tong Y."/>
            <person name="Lu Y."/>
            <person name="Yang J."/>
            <person name="Xu C."/>
            <person name="Jia M."/>
            <person name="Peters R.J."/>
            <person name="Huang L."/>
            <person name="Gao W."/>
        </authorList>
    </citation>
    <scope>NUCLEOTIDE SEQUENCE [LARGE SCALE GENOMIC DNA]</scope>
    <source>
        <strain evidence="7">cv. XIE 37</strain>
        <tissue evidence="6">Leaf</tissue>
    </source>
</reference>
<dbReference type="PANTHER" id="PTHR22951:SF76">
    <property type="entry name" value="OS09G0468150 PROTEIN"/>
    <property type="match status" value="1"/>
</dbReference>
<keyword evidence="7" id="KW-1185">Reference proteome</keyword>
<dbReference type="Pfam" id="PF07651">
    <property type="entry name" value="ANTH"/>
    <property type="match status" value="1"/>
</dbReference>
<dbReference type="Gene3D" id="1.25.40.90">
    <property type="match status" value="1"/>
</dbReference>
<evidence type="ECO:0000259" key="5">
    <source>
        <dbReference type="PROSITE" id="PS50942"/>
    </source>
</evidence>
<evidence type="ECO:0000313" key="6">
    <source>
        <dbReference type="EMBL" id="KAF5749755.1"/>
    </source>
</evidence>
<dbReference type="GO" id="GO:0005794">
    <property type="term" value="C:Golgi apparatus"/>
    <property type="evidence" value="ECO:0007669"/>
    <property type="project" value="UniProtKB-SubCell"/>
</dbReference>
<comment type="subcellular location">
    <subcellularLocation>
        <location evidence="1">Cytoplasmic vesicle</location>
        <location evidence="1">Clathrin-coated vesicle</location>
    </subcellularLocation>
    <subcellularLocation>
        <location evidence="2">Golgi apparatus</location>
    </subcellularLocation>
</comment>
<dbReference type="Proteomes" id="UP000593562">
    <property type="component" value="Unassembled WGS sequence"/>
</dbReference>
<dbReference type="PROSITE" id="PS50942">
    <property type="entry name" value="ENTH"/>
    <property type="match status" value="1"/>
</dbReference>
<evidence type="ECO:0000256" key="1">
    <source>
        <dbReference type="ARBA" id="ARBA00004132"/>
    </source>
</evidence>
<dbReference type="AlphaFoldDB" id="A0A7J7DTQ9"/>
<keyword evidence="4" id="KW-0968">Cytoplasmic vesicle</keyword>
<dbReference type="InterPro" id="IPR008942">
    <property type="entry name" value="ENTH_VHS"/>
</dbReference>
<dbReference type="GO" id="GO:0000149">
    <property type="term" value="F:SNARE binding"/>
    <property type="evidence" value="ECO:0007669"/>
    <property type="project" value="TreeGrafter"/>
</dbReference>
<dbReference type="SMART" id="SM00273">
    <property type="entry name" value="ENTH"/>
    <property type="match status" value="1"/>
</dbReference>
<dbReference type="GO" id="GO:0048268">
    <property type="term" value="P:clathrin coat assembly"/>
    <property type="evidence" value="ECO:0007669"/>
    <property type="project" value="InterPro"/>
</dbReference>
<feature type="domain" description="ENTH" evidence="5">
    <location>
        <begin position="13"/>
        <end position="148"/>
    </location>
</feature>
<dbReference type="OrthoDB" id="44015at2759"/>
<dbReference type="GO" id="GO:0005546">
    <property type="term" value="F:phosphatidylinositol-4,5-bisphosphate binding"/>
    <property type="evidence" value="ECO:0007669"/>
    <property type="project" value="TreeGrafter"/>
</dbReference>
<dbReference type="GO" id="GO:0006900">
    <property type="term" value="P:vesicle budding from membrane"/>
    <property type="evidence" value="ECO:0007669"/>
    <property type="project" value="TreeGrafter"/>
</dbReference>
<dbReference type="GO" id="GO:0032050">
    <property type="term" value="F:clathrin heavy chain binding"/>
    <property type="evidence" value="ECO:0007669"/>
    <property type="project" value="TreeGrafter"/>
</dbReference>